<name>A0A6J6EGZ8_9ZZZZ</name>
<dbReference type="AlphaFoldDB" id="A0A6J6EGZ8"/>
<accession>A0A6J6EGZ8</accession>
<dbReference type="EMBL" id="CAEZTU010000015">
    <property type="protein sequence ID" value="CAB4575642.1"/>
    <property type="molecule type" value="Genomic_DNA"/>
</dbReference>
<proteinExistence type="predicted"/>
<dbReference type="Pfam" id="PF17174">
    <property type="entry name" value="DUF5130"/>
    <property type="match status" value="1"/>
</dbReference>
<dbReference type="Gene3D" id="3.10.310.50">
    <property type="match status" value="1"/>
</dbReference>
<protein>
    <submittedName>
        <fullName evidence="1">Unannotated protein</fullName>
    </submittedName>
</protein>
<gene>
    <name evidence="1" type="ORF">UFOPK1740_00542</name>
</gene>
<reference evidence="1" key="1">
    <citation type="submission" date="2020-05" db="EMBL/GenBank/DDBJ databases">
        <authorList>
            <person name="Chiriac C."/>
            <person name="Salcher M."/>
            <person name="Ghai R."/>
            <person name="Kavagutti S V."/>
        </authorList>
    </citation>
    <scope>NUCLEOTIDE SEQUENCE</scope>
</reference>
<sequence length="126" mass="13562">MQSGDFFTTDEQNEIAKSIAAAETNSDLNFSLYVGELEEGRKDAIKLHKKLDNSSATVLVCVDLQNHAIEIVTGSYASSTVDNQVCRLAAISMANAFVVNDYVGGLNQAFAVLGAHAYRPKSMTDV</sequence>
<organism evidence="1">
    <name type="scientific">freshwater metagenome</name>
    <dbReference type="NCBI Taxonomy" id="449393"/>
    <lineage>
        <taxon>unclassified sequences</taxon>
        <taxon>metagenomes</taxon>
        <taxon>ecological metagenomes</taxon>
    </lineage>
</organism>
<evidence type="ECO:0000313" key="1">
    <source>
        <dbReference type="EMBL" id="CAB4575642.1"/>
    </source>
</evidence>
<dbReference type="InterPro" id="IPR033437">
    <property type="entry name" value="DUF5130"/>
</dbReference>